<evidence type="ECO:0000313" key="8">
    <source>
        <dbReference type="EMBL" id="RLP68503.1"/>
    </source>
</evidence>
<evidence type="ECO:0000259" key="7">
    <source>
        <dbReference type="Pfam" id="PF02683"/>
    </source>
</evidence>
<evidence type="ECO:0000256" key="4">
    <source>
        <dbReference type="ARBA" id="ARBA00022989"/>
    </source>
</evidence>
<dbReference type="GO" id="GO:0017004">
    <property type="term" value="P:cytochrome complex assembly"/>
    <property type="evidence" value="ECO:0007669"/>
    <property type="project" value="InterPro"/>
</dbReference>
<feature type="transmembrane region" description="Helical" evidence="6">
    <location>
        <begin position="98"/>
        <end position="119"/>
    </location>
</feature>
<dbReference type="PANTHER" id="PTHR31272:SF4">
    <property type="entry name" value="CYTOCHROME C-TYPE BIOGENESIS PROTEIN HI_1454-RELATED"/>
    <property type="match status" value="1"/>
</dbReference>
<dbReference type="GO" id="GO:0016020">
    <property type="term" value="C:membrane"/>
    <property type="evidence" value="ECO:0007669"/>
    <property type="project" value="UniProtKB-SubCell"/>
</dbReference>
<evidence type="ECO:0000256" key="3">
    <source>
        <dbReference type="ARBA" id="ARBA00022692"/>
    </source>
</evidence>
<evidence type="ECO:0000256" key="1">
    <source>
        <dbReference type="ARBA" id="ARBA00004141"/>
    </source>
</evidence>
<keyword evidence="9" id="KW-1185">Reference proteome</keyword>
<feature type="transmembrane region" description="Helical" evidence="6">
    <location>
        <begin position="174"/>
        <end position="198"/>
    </location>
</feature>
<dbReference type="Proteomes" id="UP000270299">
    <property type="component" value="Unassembled WGS sequence"/>
</dbReference>
<evidence type="ECO:0000313" key="9">
    <source>
        <dbReference type="Proteomes" id="UP000270299"/>
    </source>
</evidence>
<evidence type="ECO:0000256" key="2">
    <source>
        <dbReference type="ARBA" id="ARBA00006143"/>
    </source>
</evidence>
<accession>A0A3L6ZKY5</accession>
<comment type="caution">
    <text evidence="8">The sequence shown here is derived from an EMBL/GenBank/DDBJ whole genome shotgun (WGS) entry which is preliminary data.</text>
</comment>
<evidence type="ECO:0000256" key="6">
    <source>
        <dbReference type="SAM" id="Phobius"/>
    </source>
</evidence>
<dbReference type="Pfam" id="PF02683">
    <property type="entry name" value="DsbD_TM"/>
    <property type="match status" value="1"/>
</dbReference>
<dbReference type="InterPro" id="IPR003834">
    <property type="entry name" value="Cyt_c_assmbl_TM_dom"/>
</dbReference>
<organism evidence="8 9">
    <name type="scientific">Mycetocola manganoxydans</name>
    <dbReference type="NCBI Taxonomy" id="699879"/>
    <lineage>
        <taxon>Bacteria</taxon>
        <taxon>Bacillati</taxon>
        <taxon>Actinomycetota</taxon>
        <taxon>Actinomycetes</taxon>
        <taxon>Micrococcales</taxon>
        <taxon>Microbacteriaceae</taxon>
        <taxon>Mycetocola</taxon>
    </lineage>
</organism>
<comment type="similarity">
    <text evidence="2">Belongs to the DsbD family.</text>
</comment>
<feature type="transmembrane region" description="Helical" evidence="6">
    <location>
        <begin position="139"/>
        <end position="162"/>
    </location>
</feature>
<dbReference type="OrthoDB" id="9803065at2"/>
<dbReference type="EMBL" id="RCUV01000020">
    <property type="protein sequence ID" value="RLP68503.1"/>
    <property type="molecule type" value="Genomic_DNA"/>
</dbReference>
<evidence type="ECO:0000256" key="5">
    <source>
        <dbReference type="ARBA" id="ARBA00023136"/>
    </source>
</evidence>
<keyword evidence="3 6" id="KW-0812">Transmembrane</keyword>
<dbReference type="AlphaFoldDB" id="A0A3L6ZKY5"/>
<dbReference type="PANTHER" id="PTHR31272">
    <property type="entry name" value="CYTOCHROME C-TYPE BIOGENESIS PROTEIN HI_1454-RELATED"/>
    <property type="match status" value="1"/>
</dbReference>
<comment type="subcellular location">
    <subcellularLocation>
        <location evidence="1">Membrane</location>
        <topology evidence="1">Multi-pass membrane protein</topology>
    </subcellularLocation>
</comment>
<sequence length="249" mass="25810">MNPGTIVMDGQLLLAVLVALLAGLVSFASPCVLPLVPGYLGYVGGMSTASPTDAGLRARKRVALGAALFVLGFSVVFVTLAAFAGTIGSFVIQWQDLITRILGVVVMLMGLVFIGQVSFLQQSLKTSFRPVTGLAGAPLLGMTFAIGWTPCFGPALVAISALSLETGSVWRGALLGFVYCVGLGIPFILIALGFNWATAATGFFRRHIRAVNLAGGALLLLLGLFMVSGLWGRLMSSLTGVIGGFTTPI</sequence>
<proteinExistence type="inferred from homology"/>
<protein>
    <submittedName>
        <fullName evidence="8">Cytochrome c biogenesis protein CcdA</fullName>
    </submittedName>
</protein>
<name>A0A3L6ZKY5_9MICO</name>
<gene>
    <name evidence="8" type="ORF">D9V29_13550</name>
</gene>
<dbReference type="RefSeq" id="WP_121673860.1">
    <property type="nucleotide sequence ID" value="NZ_BMXM01000012.1"/>
</dbReference>
<dbReference type="InterPro" id="IPR051790">
    <property type="entry name" value="Cytochrome_c-biogenesis_DsbD"/>
</dbReference>
<keyword evidence="4 6" id="KW-1133">Transmembrane helix</keyword>
<feature type="transmembrane region" description="Helical" evidence="6">
    <location>
        <begin position="68"/>
        <end position="92"/>
    </location>
</feature>
<reference evidence="8 9" key="1">
    <citation type="submission" date="2018-10" db="EMBL/GenBank/DDBJ databases">
        <authorList>
            <person name="Li J."/>
        </authorList>
    </citation>
    <scope>NUCLEOTIDE SEQUENCE [LARGE SCALE GENOMIC DNA]</scope>
    <source>
        <strain evidence="8 9">CCTCC AB209002</strain>
    </source>
</reference>
<feature type="domain" description="Cytochrome C biogenesis protein transmembrane" evidence="7">
    <location>
        <begin position="13"/>
        <end position="228"/>
    </location>
</feature>
<feature type="transmembrane region" description="Helical" evidence="6">
    <location>
        <begin position="210"/>
        <end position="231"/>
    </location>
</feature>
<keyword evidence="5 6" id="KW-0472">Membrane</keyword>